<proteinExistence type="predicted"/>
<dbReference type="GO" id="GO:0006307">
    <property type="term" value="P:DNA alkylation repair"/>
    <property type="evidence" value="ECO:0007669"/>
    <property type="project" value="InterPro"/>
</dbReference>
<name>A0A9P7SYF9_9HYPO</name>
<evidence type="ECO:0000256" key="1">
    <source>
        <dbReference type="SAM" id="MobiDB-lite"/>
    </source>
</evidence>
<dbReference type="PANTHER" id="PTHR13360:SF1">
    <property type="entry name" value="ACTIVATING SIGNAL COINTEGRATOR 1 COMPLEX SUBUNIT 1"/>
    <property type="match status" value="1"/>
</dbReference>
<keyword evidence="4" id="KW-1185">Reference proteome</keyword>
<dbReference type="InterPro" id="IPR019510">
    <property type="entry name" value="AKAP7-like_phosphoesterase"/>
</dbReference>
<dbReference type="GO" id="GO:0005634">
    <property type="term" value="C:nucleus"/>
    <property type="evidence" value="ECO:0007669"/>
    <property type="project" value="TreeGrafter"/>
</dbReference>
<dbReference type="PANTHER" id="PTHR13360">
    <property type="entry name" value="ACTIVATING SIGNAL COINTEGRATOR 1 COMPLEX SUBUNIT 1"/>
    <property type="match status" value="1"/>
</dbReference>
<accession>A0A9P7SYF9</accession>
<evidence type="ECO:0000313" key="3">
    <source>
        <dbReference type="EMBL" id="KAG5998909.1"/>
    </source>
</evidence>
<gene>
    <name evidence="3" type="ORF">E4U43_002346</name>
</gene>
<dbReference type="Gene3D" id="3.90.1140.10">
    <property type="entry name" value="Cyclic phosphodiesterase"/>
    <property type="match status" value="1"/>
</dbReference>
<dbReference type="Pfam" id="PF10469">
    <property type="entry name" value="AKAP7_NLS"/>
    <property type="match status" value="1"/>
</dbReference>
<sequence>MPLKPSPPTHFLSLQLASAHLSRSLAAFRADVTSPDGFAIPGEAIRPPGTLHMTLGVMSLKQDFSRQDAIALLRQLQPRAILSDRHPRRPPSRDDPKTPPPTAGYAISLRGLHSMGGPPSKTGVLYASPTDTEGILHPFCEELRRPFRDKGLIVEQRPLVLHVTVLNTIYVRHRRRDREEDTESGEAMRGGRRRRERLMLDARALLDRYDGYAWVEDMPVTSLALCRMGARKVDGVDGGDEVYDVEGEVEI</sequence>
<dbReference type="GO" id="GO:0006355">
    <property type="term" value="P:regulation of DNA-templated transcription"/>
    <property type="evidence" value="ECO:0007669"/>
    <property type="project" value="TreeGrafter"/>
</dbReference>
<evidence type="ECO:0000259" key="2">
    <source>
        <dbReference type="Pfam" id="PF10469"/>
    </source>
</evidence>
<dbReference type="Proteomes" id="UP000748025">
    <property type="component" value="Unassembled WGS sequence"/>
</dbReference>
<protein>
    <recommendedName>
        <fullName evidence="2">A-kinase anchor protein 7-like phosphoesterase domain-containing protein</fullName>
    </recommendedName>
</protein>
<dbReference type="EMBL" id="SRPW01001815">
    <property type="protein sequence ID" value="KAG5998909.1"/>
    <property type="molecule type" value="Genomic_DNA"/>
</dbReference>
<evidence type="ECO:0000313" key="4">
    <source>
        <dbReference type="Proteomes" id="UP000748025"/>
    </source>
</evidence>
<feature type="domain" description="A-kinase anchor protein 7-like phosphoesterase" evidence="2">
    <location>
        <begin position="8"/>
        <end position="233"/>
    </location>
</feature>
<dbReference type="AlphaFoldDB" id="A0A9P7SYF9"/>
<dbReference type="InterPro" id="IPR009210">
    <property type="entry name" value="ASCC1"/>
</dbReference>
<organism evidence="3 4">
    <name type="scientific">Claviceps pusilla</name>
    <dbReference type="NCBI Taxonomy" id="123648"/>
    <lineage>
        <taxon>Eukaryota</taxon>
        <taxon>Fungi</taxon>
        <taxon>Dikarya</taxon>
        <taxon>Ascomycota</taxon>
        <taxon>Pezizomycotina</taxon>
        <taxon>Sordariomycetes</taxon>
        <taxon>Hypocreomycetidae</taxon>
        <taxon>Hypocreales</taxon>
        <taxon>Clavicipitaceae</taxon>
        <taxon>Claviceps</taxon>
    </lineage>
</organism>
<feature type="region of interest" description="Disordered" evidence="1">
    <location>
        <begin position="80"/>
        <end position="106"/>
    </location>
</feature>
<reference evidence="3" key="1">
    <citation type="journal article" date="2020" name="bioRxiv">
        <title>Whole genome comparisons of ergot fungi reveals the divergence and evolution of species within the genus Claviceps are the result of varying mechanisms driving genome evolution and host range expansion.</title>
        <authorList>
            <person name="Wyka S.A."/>
            <person name="Mondo S.J."/>
            <person name="Liu M."/>
            <person name="Dettman J."/>
            <person name="Nalam V."/>
            <person name="Broders K.D."/>
        </authorList>
    </citation>
    <scope>NUCLEOTIDE SEQUENCE</scope>
    <source>
        <strain evidence="3">CCC 602</strain>
    </source>
</reference>
<dbReference type="OrthoDB" id="277832at2759"/>
<comment type="caution">
    <text evidence="3">The sequence shown here is derived from an EMBL/GenBank/DDBJ whole genome shotgun (WGS) entry which is preliminary data.</text>
</comment>